<keyword evidence="3" id="KW-0274">FAD</keyword>
<dbReference type="EMBL" id="KV425574">
    <property type="protein sequence ID" value="KZT24978.1"/>
    <property type="molecule type" value="Genomic_DNA"/>
</dbReference>
<dbReference type="Proteomes" id="UP000076761">
    <property type="component" value="Unassembled WGS sequence"/>
</dbReference>
<keyword evidence="2" id="KW-0285">Flavoprotein</keyword>
<organism evidence="5 6">
    <name type="scientific">Neolentinus lepideus HHB14362 ss-1</name>
    <dbReference type="NCBI Taxonomy" id="1314782"/>
    <lineage>
        <taxon>Eukaryota</taxon>
        <taxon>Fungi</taxon>
        <taxon>Dikarya</taxon>
        <taxon>Basidiomycota</taxon>
        <taxon>Agaricomycotina</taxon>
        <taxon>Agaricomycetes</taxon>
        <taxon>Gloeophyllales</taxon>
        <taxon>Gloeophyllaceae</taxon>
        <taxon>Neolentinus</taxon>
    </lineage>
</organism>
<evidence type="ECO:0000256" key="4">
    <source>
        <dbReference type="ARBA" id="ARBA00023002"/>
    </source>
</evidence>
<proteinExistence type="predicted"/>
<dbReference type="OrthoDB" id="269227at2759"/>
<dbReference type="STRING" id="1314782.A0A165SD08"/>
<evidence type="ECO:0000256" key="1">
    <source>
        <dbReference type="ARBA" id="ARBA00001974"/>
    </source>
</evidence>
<evidence type="ECO:0000313" key="6">
    <source>
        <dbReference type="Proteomes" id="UP000076761"/>
    </source>
</evidence>
<dbReference type="AlphaFoldDB" id="A0A165SD08"/>
<accession>A0A165SD08</accession>
<protein>
    <submittedName>
        <fullName evidence="5">GMC oxidoreductase</fullName>
    </submittedName>
</protein>
<dbReference type="Gene3D" id="4.10.450.10">
    <property type="entry name" value="Glucose Oxidase, domain 2"/>
    <property type="match status" value="1"/>
</dbReference>
<dbReference type="GO" id="GO:0016491">
    <property type="term" value="F:oxidoreductase activity"/>
    <property type="evidence" value="ECO:0007669"/>
    <property type="project" value="UniProtKB-KW"/>
</dbReference>
<keyword evidence="6" id="KW-1185">Reference proteome</keyword>
<dbReference type="Gene3D" id="3.50.50.60">
    <property type="entry name" value="FAD/NAD(P)-binding domain"/>
    <property type="match status" value="1"/>
</dbReference>
<comment type="cofactor">
    <cofactor evidence="1">
        <name>FAD</name>
        <dbReference type="ChEBI" id="CHEBI:57692"/>
    </cofactor>
</comment>
<evidence type="ECO:0000313" key="5">
    <source>
        <dbReference type="EMBL" id="KZT24978.1"/>
    </source>
</evidence>
<evidence type="ECO:0000256" key="3">
    <source>
        <dbReference type="ARBA" id="ARBA00022827"/>
    </source>
</evidence>
<keyword evidence="4" id="KW-0560">Oxidoreductase</keyword>
<gene>
    <name evidence="5" type="ORF">NEOLEDRAFT_381185</name>
</gene>
<dbReference type="InterPro" id="IPR027424">
    <property type="entry name" value="Glucose_Oxidase_domain_2"/>
</dbReference>
<evidence type="ECO:0000256" key="2">
    <source>
        <dbReference type="ARBA" id="ARBA00022630"/>
    </source>
</evidence>
<reference evidence="5 6" key="1">
    <citation type="journal article" date="2016" name="Mol. Biol. Evol.">
        <title>Comparative Genomics of Early-Diverging Mushroom-Forming Fungi Provides Insights into the Origins of Lignocellulose Decay Capabilities.</title>
        <authorList>
            <person name="Nagy L.G."/>
            <person name="Riley R."/>
            <person name="Tritt A."/>
            <person name="Adam C."/>
            <person name="Daum C."/>
            <person name="Floudas D."/>
            <person name="Sun H."/>
            <person name="Yadav J.S."/>
            <person name="Pangilinan J."/>
            <person name="Larsson K.H."/>
            <person name="Matsuura K."/>
            <person name="Barry K."/>
            <person name="Labutti K."/>
            <person name="Kuo R."/>
            <person name="Ohm R.A."/>
            <person name="Bhattacharya S.S."/>
            <person name="Shirouzu T."/>
            <person name="Yoshinaga Y."/>
            <person name="Martin F.M."/>
            <person name="Grigoriev I.V."/>
            <person name="Hibbett D.S."/>
        </authorList>
    </citation>
    <scope>NUCLEOTIDE SEQUENCE [LARGE SCALE GENOMIC DNA]</scope>
    <source>
        <strain evidence="5 6">HHB14362 ss-1</strain>
    </source>
</reference>
<name>A0A165SD08_9AGAM</name>
<dbReference type="InterPro" id="IPR036188">
    <property type="entry name" value="FAD/NAD-bd_sf"/>
</dbReference>
<dbReference type="InParanoid" id="A0A165SD08"/>
<sequence length="176" mass="19190">MSFLSSLEVADLYSSCRWVKTAGLTLAACLTENPSISVAVLEAGPPNLNHPKILIPGQFGATFSDPKAIFESLQLMLDGLIAYSGSLAINFSVWATGDQPRIYLHTYETQYRGASGPIQTSVLHLAHTIDEVFHQTLVNKVRRRLRIHMAVTITGTWIAAAALDQATWTRSYAATA</sequence>